<dbReference type="Gene3D" id="3.20.20.140">
    <property type="entry name" value="Metal-dependent hydrolases"/>
    <property type="match status" value="1"/>
</dbReference>
<dbReference type="PANTHER" id="PTHR10819:SF3">
    <property type="entry name" value="PHOSPHOTRIESTERASE-RELATED PROTEIN"/>
    <property type="match status" value="1"/>
</dbReference>
<dbReference type="Pfam" id="PF02126">
    <property type="entry name" value="PTE"/>
    <property type="match status" value="1"/>
</dbReference>
<feature type="binding site" evidence="4">
    <location>
        <position position="251"/>
    </location>
    <ligand>
        <name>Zn(2+)</name>
        <dbReference type="ChEBI" id="CHEBI:29105"/>
        <label>1</label>
    </ligand>
</feature>
<name>A0A6N2R4N1_9FIRM</name>
<gene>
    <name evidence="6" type="ORF">ACLFYP115_00231</name>
</gene>
<reference evidence="6" key="1">
    <citation type="submission" date="2019-11" db="EMBL/GenBank/DDBJ databases">
        <authorList>
            <person name="Feng L."/>
        </authorList>
    </citation>
    <scope>NUCLEOTIDE SEQUENCE</scope>
    <source>
        <strain evidence="6">AcaccaeLFYP115</strain>
    </source>
</reference>
<dbReference type="PROSITE" id="PS51347">
    <property type="entry name" value="PHOSPHOTRIESTERASE_2"/>
    <property type="match status" value="1"/>
</dbReference>
<dbReference type="InterPro" id="IPR001559">
    <property type="entry name" value="Phosphotriesterase"/>
</dbReference>
<dbReference type="GO" id="GO:0016787">
    <property type="term" value="F:hydrolase activity"/>
    <property type="evidence" value="ECO:0007669"/>
    <property type="project" value="UniProtKB-KW"/>
</dbReference>
<evidence type="ECO:0000256" key="2">
    <source>
        <dbReference type="ARBA" id="ARBA00022801"/>
    </source>
</evidence>
<dbReference type="PIRSF" id="PIRSF016839">
    <property type="entry name" value="PhP"/>
    <property type="match status" value="1"/>
</dbReference>
<evidence type="ECO:0008006" key="7">
    <source>
        <dbReference type="Google" id="ProtNLM"/>
    </source>
</evidence>
<organism evidence="6">
    <name type="scientific">Anaerostipes caccae</name>
    <dbReference type="NCBI Taxonomy" id="105841"/>
    <lineage>
        <taxon>Bacteria</taxon>
        <taxon>Bacillati</taxon>
        <taxon>Bacillota</taxon>
        <taxon>Clostridia</taxon>
        <taxon>Lachnospirales</taxon>
        <taxon>Lachnospiraceae</taxon>
        <taxon>Anaerostipes</taxon>
    </lineage>
</organism>
<dbReference type="PANTHER" id="PTHR10819">
    <property type="entry name" value="PHOSPHOTRIESTERASE-RELATED"/>
    <property type="match status" value="1"/>
</dbReference>
<comment type="cofactor">
    <cofactor evidence="4">
        <name>a divalent metal cation</name>
        <dbReference type="ChEBI" id="CHEBI:60240"/>
    </cofactor>
    <text evidence="4">Binds 2 divalent metal cations per subunit.</text>
</comment>
<evidence type="ECO:0000256" key="1">
    <source>
        <dbReference type="ARBA" id="ARBA00022723"/>
    </source>
</evidence>
<feature type="binding site" description="via carbamate group" evidence="4">
    <location>
        <position position="134"/>
    </location>
    <ligand>
        <name>Zn(2+)</name>
        <dbReference type="ChEBI" id="CHEBI:29105"/>
        <label>2</label>
    </ligand>
</feature>
<feature type="binding site" evidence="4">
    <location>
        <position position="194"/>
    </location>
    <ligand>
        <name>Zn(2+)</name>
        <dbReference type="ChEBI" id="CHEBI:29105"/>
        <label>2</label>
    </ligand>
</feature>
<evidence type="ECO:0000313" key="6">
    <source>
        <dbReference type="EMBL" id="VYS75229.1"/>
    </source>
</evidence>
<comment type="similarity">
    <text evidence="5">Belongs to the metallo-dependent hydrolases superfamily. Phosphotriesterase family.</text>
</comment>
<feature type="binding site" evidence="4">
    <location>
        <position position="167"/>
    </location>
    <ligand>
        <name>Zn(2+)</name>
        <dbReference type="ChEBI" id="CHEBI:29105"/>
        <label>2</label>
    </ligand>
</feature>
<dbReference type="SUPFAM" id="SSF51556">
    <property type="entry name" value="Metallo-dependent hydrolases"/>
    <property type="match status" value="1"/>
</dbReference>
<dbReference type="EMBL" id="CACRSQ010000002">
    <property type="protein sequence ID" value="VYS75229.1"/>
    <property type="molecule type" value="Genomic_DNA"/>
</dbReference>
<protein>
    <recommendedName>
        <fullName evidence="7">Phosphotriesterase family protein</fullName>
    </recommendedName>
</protein>
<feature type="binding site" evidence="4">
    <location>
        <position position="22"/>
    </location>
    <ligand>
        <name>Zn(2+)</name>
        <dbReference type="ChEBI" id="CHEBI:29105"/>
        <label>1</label>
    </ligand>
</feature>
<evidence type="ECO:0000256" key="3">
    <source>
        <dbReference type="PIRSR" id="PIRSR601559-50"/>
    </source>
</evidence>
<evidence type="ECO:0000256" key="5">
    <source>
        <dbReference type="PROSITE-ProRule" id="PRU00679"/>
    </source>
</evidence>
<dbReference type="AlphaFoldDB" id="A0A6N2R4N1"/>
<evidence type="ECO:0000256" key="4">
    <source>
        <dbReference type="PIRSR" id="PIRSR601559-51"/>
    </source>
</evidence>
<dbReference type="GO" id="GO:0008270">
    <property type="term" value="F:zinc ion binding"/>
    <property type="evidence" value="ECO:0007669"/>
    <property type="project" value="InterPro"/>
</dbReference>
<sequence>MNCVRTVLGDVDAEKIGFTYTHEHVCCNPYTAEKDPTLAITDIEGSIRELRLFAEAGGSALVEGTAADYGRDPQKLVYASRQSGVHLIATAGFYLFDHNPDFIDDISTEELAELFIREIEEGMDGTEIRAGQLKCAVSPRFIHPREEKCLRAAARAQQKSNAPIWIHHGGMMGIEILRLLDRCQADLSRVVLGHMDRNPDPYEYKKIASMGSFLSVDNIARVYRYPVQTNIDMILDLMEEGYLERLLISADFGRSNYFRANGGGPGLEYILNKFIPRLKESGGITENEIRTIFVENPKKVYGCF</sequence>
<feature type="binding site" description="via carbamate group" evidence="4">
    <location>
        <position position="134"/>
    </location>
    <ligand>
        <name>Zn(2+)</name>
        <dbReference type="ChEBI" id="CHEBI:29105"/>
        <label>1</label>
    </ligand>
</feature>
<keyword evidence="1 4" id="KW-0479">Metal-binding</keyword>
<dbReference type="RefSeq" id="WP_006565681.1">
    <property type="nucleotide sequence ID" value="NZ_BAABZP010000001.1"/>
</dbReference>
<proteinExistence type="inferred from homology"/>
<feature type="modified residue" description="N6-carboxylysine" evidence="3 5">
    <location>
        <position position="134"/>
    </location>
</feature>
<accession>A0A6N2R4N1</accession>
<keyword evidence="2" id="KW-0378">Hydrolase</keyword>
<dbReference type="InterPro" id="IPR032466">
    <property type="entry name" value="Metal_Hydrolase"/>
</dbReference>
<feature type="binding site" evidence="4">
    <location>
        <position position="24"/>
    </location>
    <ligand>
        <name>Zn(2+)</name>
        <dbReference type="ChEBI" id="CHEBI:29105"/>
        <label>1</label>
    </ligand>
</feature>